<dbReference type="RefSeq" id="WP_098324120.1">
    <property type="nucleotide sequence ID" value="NZ_NTXW01000044.1"/>
</dbReference>
<accession>A0A9X6YRB5</accession>
<dbReference type="NCBIfam" id="NF035925">
    <property type="entry name" value="Geo26A_fam"/>
    <property type="match status" value="1"/>
</dbReference>
<evidence type="ECO:0000313" key="1">
    <source>
        <dbReference type="EMBL" id="PEQ83466.1"/>
    </source>
</evidence>
<comment type="caution">
    <text evidence="1">The sequence shown here is derived from an EMBL/GenBank/DDBJ whole genome shotgun (WGS) entry which is preliminary data.</text>
</comment>
<dbReference type="AlphaFoldDB" id="A0A9X6YRB5"/>
<sequence length="256" mass="28055">MSLNRKLKHAGLGMALTLSATTLIPNTSLAETSVKKYESVSELKSSDNIGKVETTSMPGHQDVHSKIIEDNKEKRVVETWDNEGNYRATFYKDRNEVVTETLDSNGVVLSKTSTAQTQVKPLKDNIQYNRPSIELVDSGQDWLGRYKYYFYTENVWVIQIPGRTKNPIQSANNKTDLGAFRTAVNNLRVEQIGLTKAMGGVAVDAAVAVATVPTGWPAVLAGLKTLGAGADALIAGEKVNNLTKDCTYNFQQVSLR</sequence>
<evidence type="ECO:0000313" key="2">
    <source>
        <dbReference type="Proteomes" id="UP000219869"/>
    </source>
</evidence>
<reference evidence="1 2" key="1">
    <citation type="submission" date="2017-09" db="EMBL/GenBank/DDBJ databases">
        <title>Large-scale bioinformatics analysis of Bacillus genomes uncovers conserved roles of natural products in bacterial physiology.</title>
        <authorList>
            <consortium name="Agbiome Team Llc"/>
            <person name="Bleich R.M."/>
            <person name="Kirk G.J."/>
            <person name="Santa Maria K.C."/>
            <person name="Allen S.E."/>
            <person name="Farag S."/>
            <person name="Shank E.A."/>
            <person name="Bowers A."/>
        </authorList>
    </citation>
    <scope>NUCLEOTIDE SEQUENCE [LARGE SCALE GENOMIC DNA]</scope>
    <source>
        <strain evidence="1 2">AFS006334</strain>
    </source>
</reference>
<proteinExistence type="predicted"/>
<name>A0A9X6YRB5_BACCE</name>
<gene>
    <name evidence="1" type="ORF">CN475_23355</name>
</gene>
<dbReference type="EMBL" id="NTXW01000044">
    <property type="protein sequence ID" value="PEQ83466.1"/>
    <property type="molecule type" value="Genomic_DNA"/>
</dbReference>
<protein>
    <submittedName>
        <fullName evidence="1">Uncharacterized protein</fullName>
    </submittedName>
</protein>
<dbReference type="Proteomes" id="UP000219869">
    <property type="component" value="Unassembled WGS sequence"/>
</dbReference>
<organism evidence="1 2">
    <name type="scientific">Bacillus cereus</name>
    <dbReference type="NCBI Taxonomy" id="1396"/>
    <lineage>
        <taxon>Bacteria</taxon>
        <taxon>Bacillati</taxon>
        <taxon>Bacillota</taxon>
        <taxon>Bacilli</taxon>
        <taxon>Bacillales</taxon>
        <taxon>Bacillaceae</taxon>
        <taxon>Bacillus</taxon>
        <taxon>Bacillus cereus group</taxon>
    </lineage>
</organism>